<dbReference type="FunFam" id="3.30.930.10:FF:000065">
    <property type="entry name" value="Proline--tRNA ligase"/>
    <property type="match status" value="1"/>
</dbReference>
<evidence type="ECO:0000256" key="12">
    <source>
        <dbReference type="HAMAP-Rule" id="MF_01569"/>
    </source>
</evidence>
<dbReference type="NCBIfam" id="NF006625">
    <property type="entry name" value="PRK09194.1"/>
    <property type="match status" value="1"/>
</dbReference>
<evidence type="ECO:0000259" key="13">
    <source>
        <dbReference type="PROSITE" id="PS50862"/>
    </source>
</evidence>
<evidence type="ECO:0000256" key="5">
    <source>
        <dbReference type="ARBA" id="ARBA00022741"/>
    </source>
</evidence>
<dbReference type="InterPro" id="IPR007214">
    <property type="entry name" value="YbaK/aa-tRNA-synth-assoc-dom"/>
</dbReference>
<dbReference type="Gene3D" id="3.90.960.10">
    <property type="entry name" value="YbaK/aminoacyl-tRNA synthetase-associated domain"/>
    <property type="match status" value="1"/>
</dbReference>
<evidence type="ECO:0000256" key="11">
    <source>
        <dbReference type="ARBA" id="ARBA00060755"/>
    </source>
</evidence>
<dbReference type="PRINTS" id="PR01046">
    <property type="entry name" value="TRNASYNTHPRO"/>
</dbReference>
<dbReference type="InterPro" id="IPR044140">
    <property type="entry name" value="ProRS_anticodon_short"/>
</dbReference>
<comment type="domain">
    <text evidence="12">Consists of three domains: the N-terminal catalytic domain, the editing domain and the C-terminal anticodon-binding domain.</text>
</comment>
<dbReference type="InterPro" id="IPR036621">
    <property type="entry name" value="Anticodon-bd_dom_sf"/>
</dbReference>
<evidence type="ECO:0000256" key="6">
    <source>
        <dbReference type="ARBA" id="ARBA00022840"/>
    </source>
</evidence>
<accession>A0A917WEI2</accession>
<keyword evidence="15" id="KW-1185">Reference proteome</keyword>
<dbReference type="Proteomes" id="UP000655208">
    <property type="component" value="Unassembled WGS sequence"/>
</dbReference>
<comment type="caution">
    <text evidence="14">The sequence shown here is derived from an EMBL/GenBank/DDBJ whole genome shotgun (WGS) entry which is preliminary data.</text>
</comment>
<dbReference type="Pfam" id="PF03129">
    <property type="entry name" value="HGTP_anticodon"/>
    <property type="match status" value="1"/>
</dbReference>
<evidence type="ECO:0000256" key="9">
    <source>
        <dbReference type="ARBA" id="ARBA00047671"/>
    </source>
</evidence>
<dbReference type="GO" id="GO:0005524">
    <property type="term" value="F:ATP binding"/>
    <property type="evidence" value="ECO:0007669"/>
    <property type="project" value="UniProtKB-UniRule"/>
</dbReference>
<evidence type="ECO:0000313" key="14">
    <source>
        <dbReference type="EMBL" id="GGL95539.1"/>
    </source>
</evidence>
<reference evidence="14" key="1">
    <citation type="journal article" date="2014" name="Int. J. Syst. Evol. Microbiol.">
        <title>Complete genome sequence of Corynebacterium casei LMG S-19264T (=DSM 44701T), isolated from a smear-ripened cheese.</title>
        <authorList>
            <consortium name="US DOE Joint Genome Institute (JGI-PGF)"/>
            <person name="Walter F."/>
            <person name="Albersmeier A."/>
            <person name="Kalinowski J."/>
            <person name="Ruckert C."/>
        </authorList>
    </citation>
    <scope>NUCLEOTIDE SEQUENCE</scope>
    <source>
        <strain evidence="14">CGMCC 4.7308</strain>
    </source>
</reference>
<dbReference type="SUPFAM" id="SSF55681">
    <property type="entry name" value="Class II aaRS and biotin synthetases"/>
    <property type="match status" value="1"/>
</dbReference>
<evidence type="ECO:0000256" key="3">
    <source>
        <dbReference type="ARBA" id="ARBA00022490"/>
    </source>
</evidence>
<dbReference type="InterPro" id="IPR004154">
    <property type="entry name" value="Anticodon-bd"/>
</dbReference>
<dbReference type="SUPFAM" id="SSF52954">
    <property type="entry name" value="Class II aaRS ABD-related"/>
    <property type="match status" value="1"/>
</dbReference>
<dbReference type="GO" id="GO:0002161">
    <property type="term" value="F:aminoacyl-tRNA deacylase activity"/>
    <property type="evidence" value="ECO:0007669"/>
    <property type="project" value="InterPro"/>
</dbReference>
<feature type="domain" description="Aminoacyl-transfer RNA synthetases class-II family profile" evidence="13">
    <location>
        <begin position="35"/>
        <end position="484"/>
    </location>
</feature>
<dbReference type="PANTHER" id="PTHR42753">
    <property type="entry name" value="MITOCHONDRIAL RIBOSOME PROTEIN L39/PROLYL-TRNA LIGASE FAMILY MEMBER"/>
    <property type="match status" value="1"/>
</dbReference>
<proteinExistence type="inferred from homology"/>
<sequence length="597" mass="64268">MITRMSRLFLRTLREVPADADVASHQLLVRAGYVRRAAPGIYSWLPLGYLVLRRIETIVREEMDAMGSQEVHFPALLPREPYEASGRWTEYGENLFRLKDRKNADYLLGPTHEEMFTLLVKDVVSSYKGLPLALYQIQTKYRDEARPRAGILRGREFVMKDSYSFDVDDDGLRRSYQAHRDAYIRIFDRLGFRYVIVAAQSGAMGGSASEEFLADSPIGEDTYVRSPGGYAANVEAVTTPVPPAVDASGTPAAHVEDTPDTPTIDTLVAVANDRFPRADRPWTGADTLKNVLVVLRHPDGRREPVAVGLPGDREVDTKRLEAAVSPAEVEAFTEDDFARNPALVKGYIGPGSLGLGRASGIRYLLDPRVVPGTAWITGADAPGRHVFDLVAGRDFTADGTVEAAEVREGDPAPDGSGPLSLARGIEMGHIFQLGRKYAEALDLKVLDAEGKLVTVTMGSYGIGVSRAVAAIAEYSHDDRGLIWPREVAPFDVHLVVAGKAPEIAAAAEDLAAALGVAGLRVLLDDRPASPGVKFADAELLGMPTIVVVGRGVADGVVEIRDRATGERVDVSLAEAASSVVAATRGLPVPAAQDAAEV</sequence>
<dbReference type="EC" id="6.1.1.15" evidence="12"/>
<evidence type="ECO:0000313" key="15">
    <source>
        <dbReference type="Proteomes" id="UP000655208"/>
    </source>
</evidence>
<dbReference type="EMBL" id="BMNA01000002">
    <property type="protein sequence ID" value="GGL95539.1"/>
    <property type="molecule type" value="Genomic_DNA"/>
</dbReference>
<dbReference type="InterPro" id="IPR002316">
    <property type="entry name" value="Pro-tRNA-ligase_IIa"/>
</dbReference>
<dbReference type="InterPro" id="IPR045864">
    <property type="entry name" value="aa-tRNA-synth_II/BPL/LPL"/>
</dbReference>
<comment type="catalytic activity">
    <reaction evidence="9 12">
        <text>tRNA(Pro) + L-proline + ATP = L-prolyl-tRNA(Pro) + AMP + diphosphate</text>
        <dbReference type="Rhea" id="RHEA:14305"/>
        <dbReference type="Rhea" id="RHEA-COMP:9700"/>
        <dbReference type="Rhea" id="RHEA-COMP:9702"/>
        <dbReference type="ChEBI" id="CHEBI:30616"/>
        <dbReference type="ChEBI" id="CHEBI:33019"/>
        <dbReference type="ChEBI" id="CHEBI:60039"/>
        <dbReference type="ChEBI" id="CHEBI:78442"/>
        <dbReference type="ChEBI" id="CHEBI:78532"/>
        <dbReference type="ChEBI" id="CHEBI:456215"/>
        <dbReference type="EC" id="6.1.1.15"/>
    </reaction>
</comment>
<comment type="subunit">
    <text evidence="2 12">Homodimer.</text>
</comment>
<protein>
    <recommendedName>
        <fullName evidence="12">Proline--tRNA ligase</fullName>
        <ecNumber evidence="12">6.1.1.15</ecNumber>
    </recommendedName>
    <alternativeName>
        <fullName evidence="12">Prolyl-tRNA synthetase</fullName>
        <shortName evidence="12">ProRS</shortName>
    </alternativeName>
</protein>
<dbReference type="NCBIfam" id="TIGR00409">
    <property type="entry name" value="proS_fam_II"/>
    <property type="match status" value="1"/>
</dbReference>
<dbReference type="GO" id="GO:0006433">
    <property type="term" value="P:prolyl-tRNA aminoacylation"/>
    <property type="evidence" value="ECO:0007669"/>
    <property type="project" value="UniProtKB-UniRule"/>
</dbReference>
<evidence type="ECO:0000256" key="10">
    <source>
        <dbReference type="ARBA" id="ARBA00053664"/>
    </source>
</evidence>
<dbReference type="FunFam" id="3.30.930.10:FF:000066">
    <property type="entry name" value="Proline--tRNA ligase"/>
    <property type="match status" value="1"/>
</dbReference>
<dbReference type="PROSITE" id="PS50862">
    <property type="entry name" value="AA_TRNA_LIGASE_II"/>
    <property type="match status" value="1"/>
</dbReference>
<dbReference type="SUPFAM" id="SSF55826">
    <property type="entry name" value="YbaK/ProRS associated domain"/>
    <property type="match status" value="1"/>
</dbReference>
<dbReference type="InterPro" id="IPR050062">
    <property type="entry name" value="Pro-tRNA_synthetase"/>
</dbReference>
<keyword evidence="6 12" id="KW-0067">ATP-binding</keyword>
<dbReference type="GO" id="GO:0004827">
    <property type="term" value="F:proline-tRNA ligase activity"/>
    <property type="evidence" value="ECO:0007669"/>
    <property type="project" value="UniProtKB-UniRule"/>
</dbReference>
<dbReference type="CDD" id="cd00779">
    <property type="entry name" value="ProRS_core_prok"/>
    <property type="match status" value="1"/>
</dbReference>
<dbReference type="Gene3D" id="3.30.930.10">
    <property type="entry name" value="Bira Bifunctional Protein, Domain 2"/>
    <property type="match status" value="2"/>
</dbReference>
<keyword evidence="4 12" id="KW-0436">Ligase</keyword>
<dbReference type="InterPro" id="IPR002314">
    <property type="entry name" value="aa-tRNA-synt_IIb"/>
</dbReference>
<organism evidence="14 15">
    <name type="scientific">Nakamurella endophytica</name>
    <dbReference type="NCBI Taxonomy" id="1748367"/>
    <lineage>
        <taxon>Bacteria</taxon>
        <taxon>Bacillati</taxon>
        <taxon>Actinomycetota</taxon>
        <taxon>Actinomycetes</taxon>
        <taxon>Nakamurellales</taxon>
        <taxon>Nakamurellaceae</taxon>
        <taxon>Nakamurella</taxon>
    </lineage>
</organism>
<keyword evidence="8 12" id="KW-0030">Aminoacyl-tRNA synthetase</keyword>
<keyword evidence="7 12" id="KW-0648">Protein biosynthesis</keyword>
<evidence type="ECO:0000256" key="4">
    <source>
        <dbReference type="ARBA" id="ARBA00022598"/>
    </source>
</evidence>
<evidence type="ECO:0000256" key="8">
    <source>
        <dbReference type="ARBA" id="ARBA00023146"/>
    </source>
</evidence>
<dbReference type="Pfam" id="PF00587">
    <property type="entry name" value="tRNA-synt_2b"/>
    <property type="match status" value="1"/>
</dbReference>
<dbReference type="HAMAP" id="MF_01569">
    <property type="entry name" value="Pro_tRNA_synth_type1"/>
    <property type="match status" value="1"/>
</dbReference>
<dbReference type="InterPro" id="IPR033730">
    <property type="entry name" value="ProRS_core_prok"/>
</dbReference>
<keyword evidence="3 12" id="KW-0963">Cytoplasm</keyword>
<comment type="similarity">
    <text evidence="11 12">Belongs to the class-II aminoacyl-tRNA synthetase family. ProS type 1 subfamily.</text>
</comment>
<comment type="function">
    <text evidence="10 12">Catalyzes the attachment of proline to tRNA(Pro) in a two-step reaction: proline is first activated by ATP to form Pro-AMP and then transferred to the acceptor end of tRNA(Pro). As ProRS can inadvertently accommodate and process non-cognate amino acids such as alanine and cysteine, to avoid such errors it has two additional distinct editing activities against alanine. One activity is designated as 'pretransfer' editing and involves the tRNA(Pro)-independent hydrolysis of activated Ala-AMP. The other activity is designated 'posttransfer' editing and involves deacylation of mischarged Ala-tRNA(Pro). The misacylated Cys-tRNA(Pro) is not edited by ProRS.</text>
</comment>
<dbReference type="GO" id="GO:0005829">
    <property type="term" value="C:cytosol"/>
    <property type="evidence" value="ECO:0007669"/>
    <property type="project" value="TreeGrafter"/>
</dbReference>
<dbReference type="InterPro" id="IPR004500">
    <property type="entry name" value="Pro-tRNA-synth_IIa_bac-type"/>
</dbReference>
<dbReference type="AlphaFoldDB" id="A0A917WEI2"/>
<dbReference type="CDD" id="cd00861">
    <property type="entry name" value="ProRS_anticodon_short"/>
    <property type="match status" value="1"/>
</dbReference>
<name>A0A917WEI2_9ACTN</name>
<dbReference type="InterPro" id="IPR036754">
    <property type="entry name" value="YbaK/aa-tRNA-synt-asso_dom_sf"/>
</dbReference>
<keyword evidence="5 12" id="KW-0547">Nucleotide-binding</keyword>
<evidence type="ECO:0000256" key="2">
    <source>
        <dbReference type="ARBA" id="ARBA00011738"/>
    </source>
</evidence>
<dbReference type="PANTHER" id="PTHR42753:SF2">
    <property type="entry name" value="PROLINE--TRNA LIGASE"/>
    <property type="match status" value="1"/>
</dbReference>
<dbReference type="Gene3D" id="3.40.50.800">
    <property type="entry name" value="Anticodon-binding domain"/>
    <property type="match status" value="1"/>
</dbReference>
<evidence type="ECO:0000256" key="7">
    <source>
        <dbReference type="ARBA" id="ARBA00022917"/>
    </source>
</evidence>
<gene>
    <name evidence="12 14" type="primary">proS</name>
    <name evidence="14" type="ORF">GCM10011594_13970</name>
</gene>
<evidence type="ECO:0000256" key="1">
    <source>
        <dbReference type="ARBA" id="ARBA00004496"/>
    </source>
</evidence>
<dbReference type="RefSeq" id="WP_188940735.1">
    <property type="nucleotide sequence ID" value="NZ_BMNA01000002.1"/>
</dbReference>
<reference evidence="14" key="2">
    <citation type="submission" date="2020-09" db="EMBL/GenBank/DDBJ databases">
        <authorList>
            <person name="Sun Q."/>
            <person name="Zhou Y."/>
        </authorList>
    </citation>
    <scope>NUCLEOTIDE SEQUENCE</scope>
    <source>
        <strain evidence="14">CGMCC 4.7308</strain>
    </source>
</reference>
<dbReference type="InterPro" id="IPR006195">
    <property type="entry name" value="aa-tRNA-synth_II"/>
</dbReference>
<dbReference type="InterPro" id="IPR023717">
    <property type="entry name" value="Pro-tRNA-Synthase_IIa_type1"/>
</dbReference>
<comment type="subcellular location">
    <subcellularLocation>
        <location evidence="1 12">Cytoplasm</location>
    </subcellularLocation>
</comment>
<dbReference type="Pfam" id="PF04073">
    <property type="entry name" value="tRNA_edit"/>
    <property type="match status" value="1"/>
</dbReference>